<name>A0A821TR40_9NEOP</name>
<comment type="caution">
    <text evidence="2">The sequence shown here is derived from an EMBL/GenBank/DDBJ whole genome shotgun (WGS) entry which is preliminary data.</text>
</comment>
<proteinExistence type="predicted"/>
<organism evidence="2 3">
    <name type="scientific">Pieris macdunnoughi</name>
    <dbReference type="NCBI Taxonomy" id="345717"/>
    <lineage>
        <taxon>Eukaryota</taxon>
        <taxon>Metazoa</taxon>
        <taxon>Ecdysozoa</taxon>
        <taxon>Arthropoda</taxon>
        <taxon>Hexapoda</taxon>
        <taxon>Insecta</taxon>
        <taxon>Pterygota</taxon>
        <taxon>Neoptera</taxon>
        <taxon>Endopterygota</taxon>
        <taxon>Lepidoptera</taxon>
        <taxon>Glossata</taxon>
        <taxon>Ditrysia</taxon>
        <taxon>Papilionoidea</taxon>
        <taxon>Pieridae</taxon>
        <taxon>Pierinae</taxon>
        <taxon>Pieris</taxon>
    </lineage>
</organism>
<protein>
    <submittedName>
        <fullName evidence="2">Uncharacterized protein</fullName>
    </submittedName>
</protein>
<keyword evidence="3" id="KW-1185">Reference proteome</keyword>
<reference evidence="2" key="1">
    <citation type="submission" date="2021-02" db="EMBL/GenBank/DDBJ databases">
        <authorList>
            <person name="Steward A R."/>
        </authorList>
    </citation>
    <scope>NUCLEOTIDE SEQUENCE</scope>
</reference>
<evidence type="ECO:0000313" key="2">
    <source>
        <dbReference type="EMBL" id="CAF4875188.1"/>
    </source>
</evidence>
<dbReference type="OrthoDB" id="6430887at2759"/>
<feature type="compositionally biased region" description="Acidic residues" evidence="1">
    <location>
        <begin position="272"/>
        <end position="299"/>
    </location>
</feature>
<sequence length="306" mass="35495">MCNLKKLWLTFFIDHWGSEDMLPFIGNKNIYVSFNKCYSYKVINNKVIKTIEESLSCEEHEEADSRIIFHICQIDFDAEVVIRCSDSDILIILLGNMDHLKKSLKIWINMGVGNHQRYININELYRILGDSLCKALPCFHAITGCDYTPAFFRKGKVKPFKILENSEEYQLAFDNIISDDKEVLETTFVILEKFICQILPPCKVELEQHLLRVRYVTKIWRNAHLKHPTSLSPMAFGWTINGDKYDFVWFLGDQLPSSVADIIVQNDRVLEDNESSQEDDMNDTDKDSDDDDDDYEDASFCDVTIG</sequence>
<dbReference type="EMBL" id="CAJOBZ010000024">
    <property type="protein sequence ID" value="CAF4875188.1"/>
    <property type="molecule type" value="Genomic_DNA"/>
</dbReference>
<accession>A0A821TR40</accession>
<evidence type="ECO:0000313" key="3">
    <source>
        <dbReference type="Proteomes" id="UP000663880"/>
    </source>
</evidence>
<dbReference type="AlphaFoldDB" id="A0A821TR40"/>
<dbReference type="PANTHER" id="PTHR46704:SF9">
    <property type="entry name" value="BHLH DOMAIN-CONTAINING PROTEIN"/>
    <property type="match status" value="1"/>
</dbReference>
<evidence type="ECO:0000256" key="1">
    <source>
        <dbReference type="SAM" id="MobiDB-lite"/>
    </source>
</evidence>
<dbReference type="PANTHER" id="PTHR46704">
    <property type="entry name" value="CXC DOMAIN-CONTAINING PROTEIN-RELATED"/>
    <property type="match status" value="1"/>
</dbReference>
<gene>
    <name evidence="2" type="ORF">PMACD_LOCUS9114</name>
</gene>
<feature type="region of interest" description="Disordered" evidence="1">
    <location>
        <begin position="270"/>
        <end position="306"/>
    </location>
</feature>
<dbReference type="Proteomes" id="UP000663880">
    <property type="component" value="Unassembled WGS sequence"/>
</dbReference>